<dbReference type="EMBL" id="DS989841">
    <property type="protein sequence ID" value="EDX78408.1"/>
    <property type="molecule type" value="Genomic_DNA"/>
</dbReference>
<dbReference type="RefSeq" id="WP_006097879.1">
    <property type="nucleotide sequence ID" value="NZ_DS989841.1"/>
</dbReference>
<dbReference type="Proteomes" id="UP000003835">
    <property type="component" value="Unassembled WGS sequence"/>
</dbReference>
<keyword evidence="2" id="KW-1185">Reference proteome</keyword>
<dbReference type="OrthoDB" id="448901at2"/>
<protein>
    <submittedName>
        <fullName evidence="1">Uncharacterized protein</fullName>
    </submittedName>
</protein>
<proteinExistence type="predicted"/>
<sequence>MKNVSLTLYAFHLRQTLTDAPDRVADDAALLWDNLTNLGHFPGLTTLKSQLICYTNTEYTPQNEPGQKTYWLTHAQKDIDLGAISTADGFKITANLQPFRLNDTYAIDLTLTPDSPHLDITLPQLQHFRPQSLLPNTIQASLGQTLWLYAEVDAQTDCATLAEQCATALLANTPLNPSFQNQDSLFGSHLFHYLATQPSQPDNPAQQCHILISLNTNHSPTVELLGKGYDELLQLLCCHHKLRYIYHQSRQRYPDARHLYSQLEQQIQTLPNLTTDKQTRLDALKNLLNQIPHTALDYARCLRDLRAHHTAMETNLTNFDTKQQKLAQFGDIPQFWGKFLKESHVWKQQIQTDINYLSPGQDLFGQMLETVRGIVDLDQAERDTF</sequence>
<organism evidence="1 2">
    <name type="scientific">Coleofasciculus chthonoplastes PCC 7420</name>
    <dbReference type="NCBI Taxonomy" id="118168"/>
    <lineage>
        <taxon>Bacteria</taxon>
        <taxon>Bacillati</taxon>
        <taxon>Cyanobacteriota</taxon>
        <taxon>Cyanophyceae</taxon>
        <taxon>Coleofasciculales</taxon>
        <taxon>Coleofasciculaceae</taxon>
        <taxon>Coleofasciculus</taxon>
    </lineage>
</organism>
<dbReference type="eggNOG" id="ENOG503007B">
    <property type="taxonomic scope" value="Bacteria"/>
</dbReference>
<evidence type="ECO:0000313" key="2">
    <source>
        <dbReference type="Proteomes" id="UP000003835"/>
    </source>
</evidence>
<dbReference type="HOGENOM" id="CLU_036803_1_0_3"/>
<dbReference type="AlphaFoldDB" id="B4VI98"/>
<evidence type="ECO:0000313" key="1">
    <source>
        <dbReference type="EMBL" id="EDX78408.1"/>
    </source>
</evidence>
<gene>
    <name evidence="1" type="ORF">MC7420_7061</name>
</gene>
<accession>B4VI98</accession>
<name>B4VI98_9CYAN</name>
<reference evidence="1 2" key="1">
    <citation type="submission" date="2008-07" db="EMBL/GenBank/DDBJ databases">
        <authorList>
            <person name="Tandeau de Marsac N."/>
            <person name="Ferriera S."/>
            <person name="Johnson J."/>
            <person name="Kravitz S."/>
            <person name="Beeson K."/>
            <person name="Sutton G."/>
            <person name="Rogers Y.-H."/>
            <person name="Friedman R."/>
            <person name="Frazier M."/>
            <person name="Venter J.C."/>
        </authorList>
    </citation>
    <scope>NUCLEOTIDE SEQUENCE [LARGE SCALE GENOMIC DNA]</scope>
    <source>
        <strain evidence="1 2">PCC 7420</strain>
    </source>
</reference>